<dbReference type="Proteomes" id="UP000248918">
    <property type="component" value="Unassembled WGS sequence"/>
</dbReference>
<sequence length="512" mass="55581">MLRRLISRETIARLFLHQGSQWPAKHLIEYLQAMAQSIKRLTSQVPGFDTILGGGLLAGSSYILQGRPGAGKTILANQIAFAQARQGGKVLYITLLAESHDRLFQSLSTLRFYEANRVGKDLTYLSLFRTLRTEGLTALVDLLRKELARQGSTMLILDGLLNARESGQSNLDVKAFVSELQGHAAFSGCTVLFLTSARIDDSSPEHTMVDGVLQLDEELFGSRTVRRMRVTKSRGSKALGGLHHYQICDSGIVVYPRLEAHLHHPSNTDHAPTNRVPSGIDDLDGRIGGGLPEFSATAVVGPGGSGKTSFGLNFLRLATPEQPALHFGFYETPARLASKAHALDIDIDELVTAGALSLLWNPLTENVIDGLAYQLLEAVETRRVSRLVIDGLAGFERAAVDSHRVIEFLAALTNQLRTLNVTTLCTWETRGLSAPALNASSPEVLSLFDNVIGMQLDEVDGMIFHGMKVVKIRDSAFAPTVTKLIIPNSTTGVILSDPGKHEPDNAGHAPRS</sequence>
<dbReference type="RefSeq" id="WP_244147172.1">
    <property type="nucleotide sequence ID" value="NZ_CADFFP010000034.1"/>
</dbReference>
<comment type="caution">
    <text evidence="2">The sequence shown here is derived from an EMBL/GenBank/DDBJ whole genome shotgun (WGS) entry which is preliminary data.</text>
</comment>
<dbReference type="SUPFAM" id="SSF52540">
    <property type="entry name" value="P-loop containing nucleoside triphosphate hydrolases"/>
    <property type="match status" value="2"/>
</dbReference>
<dbReference type="PANTHER" id="PTHR42926">
    <property type="match status" value="1"/>
</dbReference>
<accession>A0A329BNS1</accession>
<dbReference type="AlphaFoldDB" id="A0A329BNS1"/>
<name>A0A329BNS1_9BURK</name>
<dbReference type="InterPro" id="IPR003593">
    <property type="entry name" value="AAA+_ATPase"/>
</dbReference>
<gene>
    <name evidence="2" type="ORF">BX591_13534</name>
</gene>
<dbReference type="InterPro" id="IPR014774">
    <property type="entry name" value="KaiC-like_dom"/>
</dbReference>
<dbReference type="EMBL" id="QLTK01000035">
    <property type="protein sequence ID" value="RAS20615.1"/>
    <property type="molecule type" value="Genomic_DNA"/>
</dbReference>
<dbReference type="InterPro" id="IPR010624">
    <property type="entry name" value="KaiC_dom"/>
</dbReference>
<dbReference type="SMART" id="SM00382">
    <property type="entry name" value="AAA"/>
    <property type="match status" value="2"/>
</dbReference>
<dbReference type="InterPro" id="IPR027417">
    <property type="entry name" value="P-loop_NTPase"/>
</dbReference>
<dbReference type="InterPro" id="IPR051347">
    <property type="entry name" value="Circadian_clock_KaiC-rel"/>
</dbReference>
<evidence type="ECO:0000313" key="2">
    <source>
        <dbReference type="EMBL" id="RAS20615.1"/>
    </source>
</evidence>
<dbReference type="PANTHER" id="PTHR42926:SF1">
    <property type="entry name" value="CIRCADIAN CLOCK OSCILLATOR PROTEIN KAIC 1"/>
    <property type="match status" value="1"/>
</dbReference>
<organism evidence="2 3">
    <name type="scientific">Paraburkholderia bryophila</name>
    <dbReference type="NCBI Taxonomy" id="420952"/>
    <lineage>
        <taxon>Bacteria</taxon>
        <taxon>Pseudomonadati</taxon>
        <taxon>Pseudomonadota</taxon>
        <taxon>Betaproteobacteria</taxon>
        <taxon>Burkholderiales</taxon>
        <taxon>Burkholderiaceae</taxon>
        <taxon>Paraburkholderia</taxon>
    </lineage>
</organism>
<feature type="domain" description="KaiC" evidence="1">
    <location>
        <begin position="39"/>
        <end position="268"/>
    </location>
</feature>
<evidence type="ECO:0000313" key="3">
    <source>
        <dbReference type="Proteomes" id="UP000248918"/>
    </source>
</evidence>
<dbReference type="PROSITE" id="PS51146">
    <property type="entry name" value="KAIC"/>
    <property type="match status" value="2"/>
</dbReference>
<protein>
    <submittedName>
        <fullName evidence="2">Circadian clock protein KaiC</fullName>
    </submittedName>
</protein>
<dbReference type="Gene3D" id="3.40.50.300">
    <property type="entry name" value="P-loop containing nucleotide triphosphate hydrolases"/>
    <property type="match status" value="2"/>
</dbReference>
<reference evidence="2 3" key="1">
    <citation type="submission" date="2018-06" db="EMBL/GenBank/DDBJ databases">
        <title>Genomic Encyclopedia of Type Strains, Phase III (KMG-III): the genomes of soil and plant-associated and newly described type strains.</title>
        <authorList>
            <person name="Whitman W."/>
        </authorList>
    </citation>
    <scope>NUCLEOTIDE SEQUENCE [LARGE SCALE GENOMIC DNA]</scope>
    <source>
        <strain evidence="2 3">LMG 23644</strain>
    </source>
</reference>
<dbReference type="Pfam" id="PF06745">
    <property type="entry name" value="ATPase"/>
    <property type="match status" value="2"/>
</dbReference>
<evidence type="ECO:0000259" key="1">
    <source>
        <dbReference type="PROSITE" id="PS51146"/>
    </source>
</evidence>
<dbReference type="GO" id="GO:0005524">
    <property type="term" value="F:ATP binding"/>
    <property type="evidence" value="ECO:0007669"/>
    <property type="project" value="InterPro"/>
</dbReference>
<proteinExistence type="predicted"/>
<feature type="domain" description="KaiC" evidence="1">
    <location>
        <begin position="274"/>
        <end position="509"/>
    </location>
</feature>